<sequence>MSEVGSVVPRTTARPAEPGGRVVFAVAAVSILALLLARNHRVFTEAVYERGDFAANSIITGDAKHFELLVGNYSRLGFSHPGPAFFYVQAFGEWLFHDVLHAVPAPWNGQWLALFALNAVLVGLTLTILHSWSRSWAATALAGAAALVFLAVQPPILASAWMPHLYVAPFLLLLTAGASVMAGRLSHLPLLAVAAGFLVHGHAGFLFFVPVVVGVAVFFGWRRREPGDPHPAIYRAAAIVGVFALPMVVNLVVNWPGEFPRYFGYGGKRHTHGAGDIASYALHFWAEKPGTALALVVVLFGGVAALARHNRFLSAGLAMAGLATMLFIGYAARGIDDLSQTYVGHFSRAVPLLLLMLLMVGVAERWTPHPWLALAVLAGALGIAGRSPALVSNPEHLPELPRVVSVLNGYTGGKSAVVELEHAAWPALTALVAHADRTGLRVCARDPQWKFLVTADFVCTPKDVTDGRPVRLTELPPLSATVLAEIDGMYLTS</sequence>
<evidence type="ECO:0000256" key="1">
    <source>
        <dbReference type="SAM" id="Phobius"/>
    </source>
</evidence>
<keyword evidence="3" id="KW-1185">Reference proteome</keyword>
<protein>
    <recommendedName>
        <fullName evidence="4">Glycosyltransferase RgtA/B/C/D-like domain-containing protein</fullName>
    </recommendedName>
</protein>
<evidence type="ECO:0008006" key="4">
    <source>
        <dbReference type="Google" id="ProtNLM"/>
    </source>
</evidence>
<comment type="caution">
    <text evidence="2">The sequence shown here is derived from an EMBL/GenBank/DDBJ whole genome shotgun (WGS) entry which is preliminary data.</text>
</comment>
<gene>
    <name evidence="2" type="ORF">Pa4123_65570</name>
</gene>
<feature type="transmembrane region" description="Helical" evidence="1">
    <location>
        <begin position="290"/>
        <end position="307"/>
    </location>
</feature>
<evidence type="ECO:0000313" key="3">
    <source>
        <dbReference type="Proteomes" id="UP001144280"/>
    </source>
</evidence>
<feature type="transmembrane region" description="Helical" evidence="1">
    <location>
        <begin position="20"/>
        <end position="37"/>
    </location>
</feature>
<reference evidence="2" key="1">
    <citation type="submission" date="2022-12" db="EMBL/GenBank/DDBJ databases">
        <title>New Phytohabitans aurantiacus sp. RD004123 nov., an actinomycete isolated from soil.</title>
        <authorList>
            <person name="Triningsih D.W."/>
            <person name="Harunari E."/>
            <person name="Igarashi Y."/>
        </authorList>
    </citation>
    <scope>NUCLEOTIDE SEQUENCE</scope>
    <source>
        <strain evidence="2">RD004123</strain>
    </source>
</reference>
<name>A0ABQ5R6U1_9ACTN</name>
<feature type="transmembrane region" description="Helical" evidence="1">
    <location>
        <begin position="164"/>
        <end position="182"/>
    </location>
</feature>
<keyword evidence="1" id="KW-1133">Transmembrane helix</keyword>
<organism evidence="2 3">
    <name type="scientific">Phytohabitans aurantiacus</name>
    <dbReference type="NCBI Taxonomy" id="3016789"/>
    <lineage>
        <taxon>Bacteria</taxon>
        <taxon>Bacillati</taxon>
        <taxon>Actinomycetota</taxon>
        <taxon>Actinomycetes</taxon>
        <taxon>Micromonosporales</taxon>
        <taxon>Micromonosporaceae</taxon>
    </lineage>
</organism>
<dbReference type="Proteomes" id="UP001144280">
    <property type="component" value="Unassembled WGS sequence"/>
</dbReference>
<proteinExistence type="predicted"/>
<feature type="transmembrane region" description="Helical" evidence="1">
    <location>
        <begin position="233"/>
        <end position="253"/>
    </location>
</feature>
<dbReference type="RefSeq" id="WP_281902187.1">
    <property type="nucleotide sequence ID" value="NZ_BSDI01000042.1"/>
</dbReference>
<keyword evidence="1" id="KW-0812">Transmembrane</keyword>
<feature type="transmembrane region" description="Helical" evidence="1">
    <location>
        <begin position="188"/>
        <end position="221"/>
    </location>
</feature>
<keyword evidence="1" id="KW-0472">Membrane</keyword>
<accession>A0ABQ5R6U1</accession>
<feature type="transmembrane region" description="Helical" evidence="1">
    <location>
        <begin position="370"/>
        <end position="391"/>
    </location>
</feature>
<feature type="transmembrane region" description="Helical" evidence="1">
    <location>
        <begin position="111"/>
        <end position="129"/>
    </location>
</feature>
<dbReference type="EMBL" id="BSDI01000042">
    <property type="protein sequence ID" value="GLI01281.1"/>
    <property type="molecule type" value="Genomic_DNA"/>
</dbReference>
<feature type="transmembrane region" description="Helical" evidence="1">
    <location>
        <begin position="345"/>
        <end position="363"/>
    </location>
</feature>
<feature type="transmembrane region" description="Helical" evidence="1">
    <location>
        <begin position="135"/>
        <end position="152"/>
    </location>
</feature>
<feature type="transmembrane region" description="Helical" evidence="1">
    <location>
        <begin position="312"/>
        <end position="333"/>
    </location>
</feature>
<evidence type="ECO:0000313" key="2">
    <source>
        <dbReference type="EMBL" id="GLI01281.1"/>
    </source>
</evidence>